<evidence type="ECO:0000313" key="2">
    <source>
        <dbReference type="EMBL" id="MEQ3354264.1"/>
    </source>
</evidence>
<dbReference type="InterPro" id="IPR007712">
    <property type="entry name" value="RelE/ParE_toxin"/>
</dbReference>
<protein>
    <submittedName>
        <fullName evidence="2">Type II toxin-antitoxin system RelE/ParE family toxin</fullName>
    </submittedName>
</protein>
<evidence type="ECO:0000256" key="1">
    <source>
        <dbReference type="ARBA" id="ARBA00022649"/>
    </source>
</evidence>
<sequence length="93" mass="11180">MLDVYRYMADALSVPETGILYLEKFQDAVEGLQVFPGRFKKVFTINGREIRFCPVGNYLIFYRICEKRERVEVIRILYSRRDYEALFRRLADE</sequence>
<dbReference type="InterPro" id="IPR035093">
    <property type="entry name" value="RelE/ParE_toxin_dom_sf"/>
</dbReference>
<keyword evidence="1" id="KW-1277">Toxin-antitoxin system</keyword>
<dbReference type="Pfam" id="PF05016">
    <property type="entry name" value="ParE_toxin"/>
    <property type="match status" value="1"/>
</dbReference>
<keyword evidence="3" id="KW-1185">Reference proteome</keyword>
<organism evidence="2 3">
    <name type="scientific">Aedoeadaptatus acetigenes</name>
    <dbReference type="NCBI Taxonomy" id="2981723"/>
    <lineage>
        <taxon>Bacteria</taxon>
        <taxon>Bacillati</taxon>
        <taxon>Bacillota</taxon>
        <taxon>Tissierellia</taxon>
        <taxon>Tissierellales</taxon>
        <taxon>Peptoniphilaceae</taxon>
        <taxon>Aedoeadaptatus</taxon>
    </lineage>
</organism>
<accession>A0ABV1J7V3</accession>
<evidence type="ECO:0000313" key="3">
    <source>
        <dbReference type="Proteomes" id="UP001481872"/>
    </source>
</evidence>
<proteinExistence type="predicted"/>
<dbReference type="Gene3D" id="3.30.2310.20">
    <property type="entry name" value="RelE-like"/>
    <property type="match status" value="1"/>
</dbReference>
<dbReference type="EMBL" id="JBBNPS010000031">
    <property type="protein sequence ID" value="MEQ3354264.1"/>
    <property type="molecule type" value="Genomic_DNA"/>
</dbReference>
<dbReference type="RefSeq" id="WP_349054549.1">
    <property type="nucleotide sequence ID" value="NZ_JBBNPS010000031.1"/>
</dbReference>
<reference evidence="2 3" key="1">
    <citation type="submission" date="2024-04" db="EMBL/GenBank/DDBJ databases">
        <title>Human intestinal bacterial collection.</title>
        <authorList>
            <person name="Pauvert C."/>
            <person name="Hitch T.C.A."/>
            <person name="Clavel T."/>
        </authorList>
    </citation>
    <scope>NUCLEOTIDE SEQUENCE [LARGE SCALE GENOMIC DNA]</scope>
    <source>
        <strain evidence="2 3">CLA-SR-H026</strain>
    </source>
</reference>
<comment type="caution">
    <text evidence="2">The sequence shown here is derived from an EMBL/GenBank/DDBJ whole genome shotgun (WGS) entry which is preliminary data.</text>
</comment>
<dbReference type="Proteomes" id="UP001481872">
    <property type="component" value="Unassembled WGS sequence"/>
</dbReference>
<name>A0ABV1J7V3_9FIRM</name>
<gene>
    <name evidence="2" type="ORF">AAA081_08165</name>
</gene>